<proteinExistence type="predicted"/>
<feature type="region of interest" description="Disordered" evidence="8">
    <location>
        <begin position="1052"/>
        <end position="1131"/>
    </location>
</feature>
<evidence type="ECO:0000256" key="7">
    <source>
        <dbReference type="SAM" id="Coils"/>
    </source>
</evidence>
<evidence type="ECO:0000256" key="3">
    <source>
        <dbReference type="ARBA" id="ARBA00018186"/>
    </source>
</evidence>
<sequence>MPSGDSDHNYYTLHHHRPHSQQADYRHPPRRSVDSDEGNRYRPPPTSFGNPHPTSTYSTSRSAQESSPKLPTITTSFENFASNARLNGVANGALAEDDSPDPHEFYRQFQDPFRRAAPGFLDQPDIIVERLDDGMARPAYQQKSSTSTARFNGSASKHAPITSRDGARPSYRSASVSSDATSPLNATRSNPNLSSVSRSQQSSLKELVNRFNQNTNDNPPILAQRATSGGVRSGVSTTAGSSHSGSRKPPGWKPAGKSGSSGSTRELGYNSQQPHKAPRATQRSKYTREDTASTVPAPRSPKGERSKPPPLSPIVHHASRSMTHLPQVEDKTTRRPLFGEILTVVSGSDDLGYGIPGYQRRGSEGNAPSPDPAIHKRSRSDVEISPSSPTAWYLGLTPSLEGINVNKRESPRAGHGHRRARSDAAGNPSNLPSTASGLGVHMKTVSPSPEASPTTSSNGTATRTQYSRIPLSTRRLSDPPDPGTSPPATRADSRTGGRVTTPPKGQSAIPKPYRRSLSPSGNPPPVSPRGTSRQQTINAGLPSPSLKAYITAPIPKVSPPLRSSRPRQPISSANTASRGKGVDRYGVTNKVGPSSRDNRPPNDARSRTKKIPELGGVDFAARRERIQRAFTKSLRESQKRDEDEAAKTRLAREKEEKLQREKDTENEGVQDTERSTVRGGEEIQDRDREVEGGMHTDIRKEDDNGQGQEQAKELEVQSEAGEGTDADARCKPVEETGSQTSHGLRPEQEKIYDEEQRLSLDTNALPLPSQNGKANQEKGIQEDDSPTLSTPVDDRRMRAPSPQGRTPISAVSVLTAASSSLLTPIENSPQQEQAQASQLANLGAPRQRTVLSQVMQMRYASPSRTETEIADDNASENGSIQIMLRETPIVNNTEFRDPSSFAWNLDSRRTSTRWSRDSLDSVSHDEETLEKGREHFMEPIGDPLQNAQAEVTSPSIPQIITDQSSIQDWSPISLKTTARSGHTTLDTEAYNAISRVLEHYHNPSFVSPEMMHDFQQQILTESPELARQGGWDPKRVTQLYLQELARTRVTNHRPTPEAHRLEPAFNRAPQLPDRESDGDAVTPATATDIECTDIDDSTGGTQHECASETGWSSNRPSFDAGLGAGLETRDEPQWRLSSASLQNRDDWTDASPSVADWIAPLAADNRIDGNDDRDFPPTPPPKDWEASQKPPIPAKIPIQPKLQGLSREDTQTPRNLTDDRPQLPELDSIGEGLGLAIDVGPLDHSPTVPPPPLPNYSPPPPPTATTDQSIYPATAHGHGAFAPPSPSLYTRYPPSSVFPDESSRRESSTRKSDDNSFRYTVSGQSTKPTSYAESQENIAHCQQMVELTVRPPTPTPLQRRLNKRKHVLKELVDTELSFHRDMTVTEEIYKGTSNACSGVTAEDIKVLFGNSAEIVAFSKSFLDALKHAVSTVYVLPKGSNGSPSKRGSVSSSSGSPSTEDRSSLGGPDLTDDEKDRRTFVGEVFGQHMAQMEKVYGDYLKNHDAANKRLQKLQTTQSVAIWLQECRTVAEDLTHAWSLDSLLVKPVQRVLKYPLLLAQLLEETPDNHPDFSAIEVAAREMTEVSHRINELKKRVDLVEKVISRKRKESDVRAGISKAFGRRTEKLRRQVGLSETKEDRTYDDLSTRFGSHFIQLQFVMRDVEIYTTEVTEFVEKFNGYIQSVEEFIDVNQTSYPEAESKWRKFAQSMREMGARALSEHKAMVRKSVIEPMTTLLKLHDGPQKLMGKRNKRAIDYARYMSVKDRGEKPDKRTQEQAEQFMALNDTLKDELPKLFAKTAKLVGVCLENFVEIQVQWQTIWQEKLKCILDEHQVPKNISEVVEQFSGDFTYTETQVSALCICNGSILADRSSLLSHQTTNSQDSASLRRLPNLDSRSRGLSLNSEISPCIPAPDFENRYSGSFTFSPLGDRMPELPGATAAPTRLRANSTSSRPSPTPDLPSGPPGGRSFSVVTPPTITTRPSTGRSATDLPVGSRPPSGSTYFSASQDLQRSGASPRPHSSIFSSAMPMPDSKEGSPNPSRPSSSHSVNILFLAASLFEFNIDKARKEAGHPYLTYVPGEIFDVIGEKGELWLAKNQDDPSEQVGWIWSRHFARLADDP</sequence>
<feature type="compositionally biased region" description="Polar residues" evidence="8">
    <location>
        <begin position="1968"/>
        <end position="1984"/>
    </location>
</feature>
<dbReference type="InterPro" id="IPR051492">
    <property type="entry name" value="Dynamin-Rho_GEF"/>
</dbReference>
<dbReference type="Proteomes" id="UP000698800">
    <property type="component" value="Unassembled WGS sequence"/>
</dbReference>
<feature type="compositionally biased region" description="Polar residues" evidence="8">
    <location>
        <begin position="234"/>
        <end position="244"/>
    </location>
</feature>
<dbReference type="InterPro" id="IPR001331">
    <property type="entry name" value="GDS_CDC24_CS"/>
</dbReference>
<feature type="region of interest" description="Disordered" evidence="8">
    <location>
        <begin position="1"/>
        <end position="76"/>
    </location>
</feature>
<gene>
    <name evidence="11" type="ORF">FGG08_005224</name>
</gene>
<feature type="compositionally biased region" description="Pro residues" evidence="8">
    <location>
        <begin position="1952"/>
        <end position="1961"/>
    </location>
</feature>
<name>A0A9P8HYV4_9PEZI</name>
<feature type="compositionally biased region" description="Polar residues" evidence="8">
    <location>
        <begin position="427"/>
        <end position="436"/>
    </location>
</feature>
<feature type="compositionally biased region" description="Basic and acidic residues" evidence="8">
    <location>
        <begin position="24"/>
        <end position="40"/>
    </location>
</feature>
<dbReference type="PROSITE" id="PS50010">
    <property type="entry name" value="DH_2"/>
    <property type="match status" value="1"/>
</dbReference>
<feature type="compositionally biased region" description="Polar residues" evidence="8">
    <location>
        <begin position="458"/>
        <end position="467"/>
    </location>
</feature>
<feature type="compositionally biased region" description="Polar residues" evidence="8">
    <location>
        <begin position="47"/>
        <end position="76"/>
    </location>
</feature>
<feature type="coiled-coil region" evidence="7">
    <location>
        <begin position="1573"/>
        <end position="1607"/>
    </location>
</feature>
<feature type="region of interest" description="Disordered" evidence="8">
    <location>
        <begin position="128"/>
        <end position="332"/>
    </location>
</feature>
<feature type="compositionally biased region" description="Low complexity" evidence="8">
    <location>
        <begin position="194"/>
        <end position="203"/>
    </location>
</feature>
<dbReference type="OrthoDB" id="10256089at2759"/>
<evidence type="ECO:0000259" key="9">
    <source>
        <dbReference type="PROSITE" id="PS50010"/>
    </source>
</evidence>
<feature type="compositionally biased region" description="Pro residues" evidence="8">
    <location>
        <begin position="1247"/>
        <end position="1263"/>
    </location>
</feature>
<dbReference type="InterPro" id="IPR004148">
    <property type="entry name" value="BAR_dom"/>
</dbReference>
<dbReference type="GO" id="GO:0005795">
    <property type="term" value="C:Golgi stack"/>
    <property type="evidence" value="ECO:0007669"/>
    <property type="project" value="UniProtKB-SubCell"/>
</dbReference>
<dbReference type="FunFam" id="1.20.900.10:FF:000053">
    <property type="entry name" value="Rho guanyl nucleotide exchange factor, putative"/>
    <property type="match status" value="1"/>
</dbReference>
<dbReference type="SUPFAM" id="SSF103657">
    <property type="entry name" value="BAR/IMD domain-like"/>
    <property type="match status" value="1"/>
</dbReference>
<keyword evidence="7" id="KW-0175">Coiled coil</keyword>
<feature type="compositionally biased region" description="Polar residues" evidence="8">
    <location>
        <begin position="529"/>
        <end position="538"/>
    </location>
</feature>
<dbReference type="EMBL" id="JAGHQL010000120">
    <property type="protein sequence ID" value="KAH0538166.1"/>
    <property type="molecule type" value="Genomic_DNA"/>
</dbReference>
<evidence type="ECO:0000256" key="1">
    <source>
        <dbReference type="ARBA" id="ARBA00004282"/>
    </source>
</evidence>
<dbReference type="CDD" id="cd07589">
    <property type="entry name" value="BAR_DNMBP"/>
    <property type="match status" value="1"/>
</dbReference>
<feature type="domain" description="DH" evidence="9">
    <location>
        <begin position="1363"/>
        <end position="1590"/>
    </location>
</feature>
<feature type="compositionally biased region" description="Basic and acidic residues" evidence="8">
    <location>
        <begin position="596"/>
        <end position="612"/>
    </location>
</feature>
<dbReference type="CDD" id="cd00160">
    <property type="entry name" value="RhoGEF"/>
    <property type="match status" value="1"/>
</dbReference>
<evidence type="ECO:0000256" key="8">
    <source>
        <dbReference type="SAM" id="MobiDB-lite"/>
    </source>
</evidence>
<dbReference type="Gene3D" id="1.20.1270.60">
    <property type="entry name" value="Arfaptin homology (AH) domain/BAR domain"/>
    <property type="match status" value="1"/>
</dbReference>
<feature type="compositionally biased region" description="Low complexity" evidence="8">
    <location>
        <begin position="559"/>
        <end position="572"/>
    </location>
</feature>
<dbReference type="SUPFAM" id="SSF48065">
    <property type="entry name" value="DBL homology domain (DH-domain)"/>
    <property type="match status" value="1"/>
</dbReference>
<keyword evidence="12" id="KW-1185">Reference proteome</keyword>
<dbReference type="GO" id="GO:0035556">
    <property type="term" value="P:intracellular signal transduction"/>
    <property type="evidence" value="ECO:0007669"/>
    <property type="project" value="InterPro"/>
</dbReference>
<feature type="region of interest" description="Disordered" evidence="8">
    <location>
        <begin position="1436"/>
        <end position="1473"/>
    </location>
</feature>
<feature type="compositionally biased region" description="Basic and acidic residues" evidence="8">
    <location>
        <begin position="744"/>
        <end position="758"/>
    </location>
</feature>
<evidence type="ECO:0000313" key="11">
    <source>
        <dbReference type="EMBL" id="KAH0538166.1"/>
    </source>
</evidence>
<feature type="compositionally biased region" description="Basic and acidic residues" evidence="8">
    <location>
        <begin position="1301"/>
        <end position="1316"/>
    </location>
</feature>
<feature type="region of interest" description="Disordered" evidence="8">
    <location>
        <begin position="347"/>
        <end position="806"/>
    </location>
</feature>
<evidence type="ECO:0000256" key="4">
    <source>
        <dbReference type="ARBA" id="ARBA00022658"/>
    </source>
</evidence>
<evidence type="ECO:0000256" key="6">
    <source>
        <dbReference type="ARBA" id="ARBA00032587"/>
    </source>
</evidence>
<dbReference type="InterPro" id="IPR027267">
    <property type="entry name" value="AH/BAR_dom_sf"/>
</dbReference>
<dbReference type="GO" id="GO:0031991">
    <property type="term" value="P:regulation of actomyosin contractile ring contraction"/>
    <property type="evidence" value="ECO:0007669"/>
    <property type="project" value="TreeGrafter"/>
</dbReference>
<dbReference type="GO" id="GO:0005085">
    <property type="term" value="F:guanyl-nucleotide exchange factor activity"/>
    <property type="evidence" value="ECO:0007669"/>
    <property type="project" value="UniProtKB-KW"/>
</dbReference>
<evidence type="ECO:0000259" key="10">
    <source>
        <dbReference type="PROSITE" id="PS51021"/>
    </source>
</evidence>
<dbReference type="PROSITE" id="PS51021">
    <property type="entry name" value="BAR"/>
    <property type="match status" value="1"/>
</dbReference>
<dbReference type="Pfam" id="PF03114">
    <property type="entry name" value="BAR"/>
    <property type="match status" value="1"/>
</dbReference>
<feature type="region of interest" description="Disordered" evidence="8">
    <location>
        <begin position="1923"/>
        <end position="2043"/>
    </location>
</feature>
<dbReference type="InterPro" id="IPR000219">
    <property type="entry name" value="DH_dom"/>
</dbReference>
<evidence type="ECO:0000256" key="5">
    <source>
        <dbReference type="ARBA" id="ARBA00022949"/>
    </source>
</evidence>
<dbReference type="Gene3D" id="1.20.900.10">
    <property type="entry name" value="Dbl homology (DH) domain"/>
    <property type="match status" value="1"/>
</dbReference>
<comment type="subcellular location">
    <subcellularLocation>
        <location evidence="1">Cell junction</location>
    </subcellularLocation>
    <subcellularLocation>
        <location evidence="2">Golgi apparatus</location>
        <location evidence="2">Golgi stack</location>
    </subcellularLocation>
</comment>
<feature type="compositionally biased region" description="Polar residues" evidence="8">
    <location>
        <begin position="141"/>
        <end position="155"/>
    </location>
</feature>
<dbReference type="SMART" id="SM00325">
    <property type="entry name" value="RhoGEF"/>
    <property type="match status" value="1"/>
</dbReference>
<keyword evidence="5" id="KW-0965">Cell junction</keyword>
<evidence type="ECO:0000256" key="2">
    <source>
        <dbReference type="ARBA" id="ARBA00004348"/>
    </source>
</evidence>
<comment type="caution">
    <text evidence="11">The sequence shown here is derived from an EMBL/GenBank/DDBJ whole genome shotgun (WGS) entry which is preliminary data.</text>
</comment>
<protein>
    <recommendedName>
        <fullName evidence="3">Dynamin-binding protein</fullName>
    </recommendedName>
    <alternativeName>
        <fullName evidence="6">Scaffold protein Tuba</fullName>
    </alternativeName>
</protein>
<organism evidence="11 12">
    <name type="scientific">Glutinoglossum americanum</name>
    <dbReference type="NCBI Taxonomy" id="1670608"/>
    <lineage>
        <taxon>Eukaryota</taxon>
        <taxon>Fungi</taxon>
        <taxon>Dikarya</taxon>
        <taxon>Ascomycota</taxon>
        <taxon>Pezizomycotina</taxon>
        <taxon>Geoglossomycetes</taxon>
        <taxon>Geoglossales</taxon>
        <taxon>Geoglossaceae</taxon>
        <taxon>Glutinoglossum</taxon>
    </lineage>
</organism>
<accession>A0A9P8HYV4</accession>
<feature type="compositionally biased region" description="Basic and acidic residues" evidence="8">
    <location>
        <begin position="1206"/>
        <end position="1222"/>
    </location>
</feature>
<feature type="compositionally biased region" description="Low complexity" evidence="8">
    <location>
        <begin position="1439"/>
        <end position="1457"/>
    </location>
</feature>
<feature type="compositionally biased region" description="Low complexity" evidence="8">
    <location>
        <begin position="2034"/>
        <end position="2043"/>
    </location>
</feature>
<dbReference type="PANTHER" id="PTHR22834:SF20">
    <property type="entry name" value="SH3 DOMAIN-CONTAINING PROTEIN"/>
    <property type="match status" value="1"/>
</dbReference>
<feature type="compositionally biased region" description="Basic and acidic residues" evidence="8">
    <location>
        <begin position="1165"/>
        <end position="1175"/>
    </location>
</feature>
<dbReference type="Pfam" id="PF00621">
    <property type="entry name" value="RhoGEF"/>
    <property type="match status" value="1"/>
</dbReference>
<dbReference type="InterPro" id="IPR035899">
    <property type="entry name" value="DBL_dom_sf"/>
</dbReference>
<dbReference type="GO" id="GO:0032955">
    <property type="term" value="P:regulation of division septum assembly"/>
    <property type="evidence" value="ECO:0007669"/>
    <property type="project" value="TreeGrafter"/>
</dbReference>
<feature type="compositionally biased region" description="Polar residues" evidence="8">
    <location>
        <begin position="1995"/>
        <end position="2011"/>
    </location>
</feature>
<feature type="compositionally biased region" description="Basic and acidic residues" evidence="8">
    <location>
        <begin position="620"/>
        <end position="703"/>
    </location>
</feature>
<feature type="compositionally biased region" description="Low complexity" evidence="8">
    <location>
        <begin position="444"/>
        <end position="457"/>
    </location>
</feature>
<keyword evidence="4" id="KW-0344">Guanine-nucleotide releasing factor</keyword>
<feature type="domain" description="BAR" evidence="10">
    <location>
        <begin position="1625"/>
        <end position="1848"/>
    </location>
</feature>
<dbReference type="PANTHER" id="PTHR22834">
    <property type="entry name" value="NUCLEAR FUSION PROTEIN FUS2"/>
    <property type="match status" value="1"/>
</dbReference>
<feature type="compositionally biased region" description="Polar residues" evidence="8">
    <location>
        <begin position="172"/>
        <end position="193"/>
    </location>
</feature>
<feature type="compositionally biased region" description="Polar residues" evidence="8">
    <location>
        <begin position="258"/>
        <end position="274"/>
    </location>
</feature>
<evidence type="ECO:0000313" key="12">
    <source>
        <dbReference type="Proteomes" id="UP000698800"/>
    </source>
</evidence>
<reference evidence="11" key="1">
    <citation type="submission" date="2021-03" db="EMBL/GenBank/DDBJ databases">
        <title>Comparative genomics and phylogenomic investigation of the class Geoglossomycetes provide insights into ecological specialization and systematics.</title>
        <authorList>
            <person name="Melie T."/>
            <person name="Pirro S."/>
            <person name="Miller A.N."/>
            <person name="Quandt A."/>
        </authorList>
    </citation>
    <scope>NUCLEOTIDE SEQUENCE</scope>
    <source>
        <strain evidence="11">GBOQ0MN5Z8</strain>
    </source>
</reference>
<feature type="compositionally biased region" description="Polar residues" evidence="8">
    <location>
        <begin position="1317"/>
        <end position="1331"/>
    </location>
</feature>
<feature type="region of interest" description="Disordered" evidence="8">
    <location>
        <begin position="1163"/>
        <end position="1331"/>
    </location>
</feature>
<dbReference type="PROSITE" id="PS00741">
    <property type="entry name" value="DH_1"/>
    <property type="match status" value="1"/>
</dbReference>